<dbReference type="EC" id="5.6.2.3" evidence="1"/>
<dbReference type="OrthoDB" id="416437at2759"/>
<dbReference type="Gene3D" id="3.40.50.300">
    <property type="entry name" value="P-loop containing nucleotide triphosphate hydrolases"/>
    <property type="match status" value="1"/>
</dbReference>
<comment type="caution">
    <text evidence="4">The sequence shown here is derived from an EMBL/GenBank/DDBJ whole genome shotgun (WGS) entry which is preliminary data.</text>
</comment>
<dbReference type="Pfam" id="PF05970">
    <property type="entry name" value="PIF1"/>
    <property type="match status" value="1"/>
</dbReference>
<organism evidence="4 5">
    <name type="scientific">Paramuricea clavata</name>
    <name type="common">Red gorgonian</name>
    <name type="synonym">Violescent sea-whip</name>
    <dbReference type="NCBI Taxonomy" id="317549"/>
    <lineage>
        <taxon>Eukaryota</taxon>
        <taxon>Metazoa</taxon>
        <taxon>Cnidaria</taxon>
        <taxon>Anthozoa</taxon>
        <taxon>Octocorallia</taxon>
        <taxon>Malacalcyonacea</taxon>
        <taxon>Plexauridae</taxon>
        <taxon>Paramuricea</taxon>
    </lineage>
</organism>
<dbReference type="GO" id="GO:0043139">
    <property type="term" value="F:5'-3' DNA helicase activity"/>
    <property type="evidence" value="ECO:0007669"/>
    <property type="project" value="UniProtKB-EC"/>
</dbReference>
<sequence>MRQRQRKEGAAIQDAVNEVDPLDWPSTEGNLVNEFKTDGLATMAFPTLFPYGKGDPTNRAGQHGITLTEAFKHLMKFAERLVDGKFEWRFASRPRFPYWALNMKQRHQLLSQANVHLRQHPADANMTMEELKQMINSMSANQMVNRLQRYVSKVQGTNQYWYQRLQELLALIEQKACPTFFFTFSAADMHWPELQRLLQNDEGASRSERAQAVIDNPHLTDWFFMQRLQEFVRHWLNGVLDAEWHWYRFEYQARYVDWLVTNFNEELPDETWRIPDPHTSAVSATTVDNRHNDYHWLVNTVERHTRCSPAYCLKQKRVNLLAECRFGFPKPLQEETELSLELVNDDQVSSAFKKAMIQVAGDRDMAAQETAHMLLSLPLVGCTFSFVTISLDNSRKVNIDAENEGDGVLQKSALQEYAERTKLKNRYTGLSQLNLMQYVSQYTKVRGELTKRANPYIVRTFPKISANPAGPDFGKYCKYQLIKFKPWEGQPSNSWNNEDESDQMFINAYEFFLMTDEFAEENVFSFSDETDRVHDAQCDQTFENDPSDNQDDDDESEVDPDDEEEVDDWMLLCRINQDYGEAGNRMSDNEAVDWFEMVRAVPRDLLKECPGWIYSQRKEAEEHGQHFREDDQQCVIDPDTLNEKQRLAYDIITSQNGDNAEPVYMIVCGTAGTGKTYLISATKQVLATQCVVTATTGIAAFSINGQTLHSAAQLPIHEYRDLQVDSLQRLHLRLE</sequence>
<dbReference type="InterPro" id="IPR025476">
    <property type="entry name" value="Helitron_helicase-like"/>
</dbReference>
<dbReference type="PANTHER" id="PTHR47642:SF5">
    <property type="entry name" value="ATP-DEPENDENT DNA HELICASE"/>
    <property type="match status" value="1"/>
</dbReference>
<protein>
    <recommendedName>
        <fullName evidence="1">ATP-dependent DNA helicase</fullName>
        <ecNumber evidence="1">5.6.2.3</ecNumber>
    </recommendedName>
</protein>
<dbReference type="InterPro" id="IPR010285">
    <property type="entry name" value="DNA_helicase_pif1-like_DEAD"/>
</dbReference>
<comment type="catalytic activity">
    <reaction evidence="1">
        <text>ATP + H2O = ADP + phosphate + H(+)</text>
        <dbReference type="Rhea" id="RHEA:13065"/>
        <dbReference type="ChEBI" id="CHEBI:15377"/>
        <dbReference type="ChEBI" id="CHEBI:15378"/>
        <dbReference type="ChEBI" id="CHEBI:30616"/>
        <dbReference type="ChEBI" id="CHEBI:43474"/>
        <dbReference type="ChEBI" id="CHEBI:456216"/>
        <dbReference type="EC" id="5.6.2.3"/>
    </reaction>
</comment>
<feature type="domain" description="Helitron helicase-like" evidence="3">
    <location>
        <begin position="89"/>
        <end position="254"/>
    </location>
</feature>
<dbReference type="GO" id="GO:0006310">
    <property type="term" value="P:DNA recombination"/>
    <property type="evidence" value="ECO:0007669"/>
    <property type="project" value="UniProtKB-KW"/>
</dbReference>
<keyword evidence="1" id="KW-0234">DNA repair</keyword>
<dbReference type="GO" id="GO:0005524">
    <property type="term" value="F:ATP binding"/>
    <property type="evidence" value="ECO:0007669"/>
    <property type="project" value="UniProtKB-KW"/>
</dbReference>
<keyword evidence="1" id="KW-0067">ATP-binding</keyword>
<evidence type="ECO:0000313" key="5">
    <source>
        <dbReference type="Proteomes" id="UP001152795"/>
    </source>
</evidence>
<dbReference type="SUPFAM" id="SSF52540">
    <property type="entry name" value="P-loop containing nucleoside triphosphate hydrolases"/>
    <property type="match status" value="1"/>
</dbReference>
<evidence type="ECO:0000259" key="3">
    <source>
        <dbReference type="Pfam" id="PF14214"/>
    </source>
</evidence>
<reference evidence="4" key="1">
    <citation type="submission" date="2020-04" db="EMBL/GenBank/DDBJ databases">
        <authorList>
            <person name="Alioto T."/>
            <person name="Alioto T."/>
            <person name="Gomez Garrido J."/>
        </authorList>
    </citation>
    <scope>NUCLEOTIDE SEQUENCE</scope>
    <source>
        <strain evidence="4">A484AB</strain>
    </source>
</reference>
<feature type="non-terminal residue" evidence="4">
    <location>
        <position position="735"/>
    </location>
</feature>
<evidence type="ECO:0000313" key="4">
    <source>
        <dbReference type="EMBL" id="CAB4017851.1"/>
    </source>
</evidence>
<dbReference type="Proteomes" id="UP001152795">
    <property type="component" value="Unassembled WGS sequence"/>
</dbReference>
<keyword evidence="1" id="KW-0233">DNA recombination</keyword>
<dbReference type="Pfam" id="PF14214">
    <property type="entry name" value="Helitron_like_N"/>
    <property type="match status" value="1"/>
</dbReference>
<keyword evidence="1" id="KW-0547">Nucleotide-binding</keyword>
<dbReference type="GO" id="GO:0000723">
    <property type="term" value="P:telomere maintenance"/>
    <property type="evidence" value="ECO:0007669"/>
    <property type="project" value="InterPro"/>
</dbReference>
<evidence type="ECO:0000259" key="2">
    <source>
        <dbReference type="Pfam" id="PF05970"/>
    </source>
</evidence>
<name>A0A6S7JN65_PARCT</name>
<dbReference type="GO" id="GO:0006281">
    <property type="term" value="P:DNA repair"/>
    <property type="evidence" value="ECO:0007669"/>
    <property type="project" value="UniProtKB-KW"/>
</dbReference>
<proteinExistence type="inferred from homology"/>
<feature type="domain" description="DNA helicase Pif1-like DEAD-box helicase" evidence="2">
    <location>
        <begin position="641"/>
        <end position="719"/>
    </location>
</feature>
<dbReference type="GO" id="GO:0016787">
    <property type="term" value="F:hydrolase activity"/>
    <property type="evidence" value="ECO:0007669"/>
    <property type="project" value="UniProtKB-KW"/>
</dbReference>
<keyword evidence="1 4" id="KW-0347">Helicase</keyword>
<dbReference type="InterPro" id="IPR051055">
    <property type="entry name" value="PIF1_helicase"/>
</dbReference>
<evidence type="ECO:0000256" key="1">
    <source>
        <dbReference type="RuleBase" id="RU363044"/>
    </source>
</evidence>
<comment type="similarity">
    <text evidence="1">Belongs to the helicase family.</text>
</comment>
<accession>A0A6S7JN65</accession>
<keyword evidence="5" id="KW-1185">Reference proteome</keyword>
<dbReference type="EMBL" id="CACRXK020009733">
    <property type="protein sequence ID" value="CAB4017851.1"/>
    <property type="molecule type" value="Genomic_DNA"/>
</dbReference>
<dbReference type="PANTHER" id="PTHR47642">
    <property type="entry name" value="ATP-DEPENDENT DNA HELICASE"/>
    <property type="match status" value="1"/>
</dbReference>
<dbReference type="InterPro" id="IPR027417">
    <property type="entry name" value="P-loop_NTPase"/>
</dbReference>
<keyword evidence="1" id="KW-0378">Hydrolase</keyword>
<dbReference type="AlphaFoldDB" id="A0A6S7JN65"/>
<keyword evidence="1" id="KW-0227">DNA damage</keyword>
<gene>
    <name evidence="4" type="ORF">PACLA_8A066502</name>
</gene>
<comment type="cofactor">
    <cofactor evidence="1">
        <name>Mg(2+)</name>
        <dbReference type="ChEBI" id="CHEBI:18420"/>
    </cofactor>
</comment>